<accession>A0A2T0X832</accession>
<feature type="binding site" evidence="11">
    <location>
        <position position="169"/>
    </location>
    <ligand>
        <name>ATP</name>
        <dbReference type="ChEBI" id="CHEBI:30616"/>
    </ligand>
</feature>
<evidence type="ECO:0000256" key="5">
    <source>
        <dbReference type="ARBA" id="ARBA00022679"/>
    </source>
</evidence>
<dbReference type="InterPro" id="IPR036393">
    <property type="entry name" value="AceGlu_kinase-like_sf"/>
</dbReference>
<feature type="binding site" evidence="11">
    <location>
        <position position="178"/>
    </location>
    <ligand>
        <name>ATP</name>
        <dbReference type="ChEBI" id="CHEBI:30616"/>
    </ligand>
</feature>
<dbReference type="FunFam" id="3.40.1160.10:FF:000001">
    <property type="entry name" value="Uridylate kinase"/>
    <property type="match status" value="1"/>
</dbReference>
<comment type="subcellular location">
    <subcellularLocation>
        <location evidence="1 11">Cytoplasm</location>
    </subcellularLocation>
</comment>
<evidence type="ECO:0000313" key="13">
    <source>
        <dbReference type="EMBL" id="PRY95087.1"/>
    </source>
</evidence>
<keyword evidence="5 11" id="KW-0808">Transferase</keyword>
<dbReference type="EC" id="2.7.4.22" evidence="11"/>
<feature type="region of interest" description="Involved in allosteric activation by GTP" evidence="11">
    <location>
        <begin position="26"/>
        <end position="31"/>
    </location>
</feature>
<feature type="binding site" evidence="11">
    <location>
        <position position="61"/>
    </location>
    <ligand>
        <name>ATP</name>
        <dbReference type="ChEBI" id="CHEBI:30616"/>
    </ligand>
</feature>
<dbReference type="Pfam" id="PF00696">
    <property type="entry name" value="AA_kinase"/>
    <property type="match status" value="1"/>
</dbReference>
<feature type="binding site" evidence="11">
    <location>
        <position position="80"/>
    </location>
    <ligand>
        <name>UMP</name>
        <dbReference type="ChEBI" id="CHEBI:57865"/>
    </ligand>
</feature>
<dbReference type="PANTHER" id="PTHR42833:SF4">
    <property type="entry name" value="URIDYLATE KINASE PUMPKIN, CHLOROPLASTIC"/>
    <property type="match status" value="1"/>
</dbReference>
<feature type="binding site" evidence="11">
    <location>
        <begin position="18"/>
        <end position="21"/>
    </location>
    <ligand>
        <name>ATP</name>
        <dbReference type="ChEBI" id="CHEBI:30616"/>
    </ligand>
</feature>
<dbReference type="PANTHER" id="PTHR42833">
    <property type="entry name" value="URIDYLATE KINASE"/>
    <property type="match status" value="1"/>
</dbReference>
<comment type="catalytic activity">
    <reaction evidence="10 11">
        <text>UMP + ATP = UDP + ADP</text>
        <dbReference type="Rhea" id="RHEA:24400"/>
        <dbReference type="ChEBI" id="CHEBI:30616"/>
        <dbReference type="ChEBI" id="CHEBI:57865"/>
        <dbReference type="ChEBI" id="CHEBI:58223"/>
        <dbReference type="ChEBI" id="CHEBI:456216"/>
        <dbReference type="EC" id="2.7.4.22"/>
    </reaction>
</comment>
<feature type="binding site" evidence="11">
    <location>
        <position position="65"/>
    </location>
    <ligand>
        <name>ATP</name>
        <dbReference type="ChEBI" id="CHEBI:30616"/>
    </ligand>
</feature>
<dbReference type="AlphaFoldDB" id="A0A2T0X832"/>
<sequence length="245" mass="26353">MPDTARITGSAYRRVLLKISGEALMGDQGYGLHPPTVERIAREVRTVAQMGVEVCMVIGGGNIFRGLQGSAQGMERTTADYMGMLATVMNALAMQAALEKLGQFCRVQSAIPMDQVCEPYIRRRAVRHLEKGRVVIFAAGTGNPYFTTDTAATLRASEMGCGAIFMGKNGTDGVYDRDPALHDDAVRYDRVSYDEVLRKNLRVMDASAIALARDNKLPIVVFSLDAPGGFRSILAGEGTATVVGG</sequence>
<dbReference type="CDD" id="cd04254">
    <property type="entry name" value="AAK_UMPK-PyrH-Ec"/>
    <property type="match status" value="1"/>
</dbReference>
<dbReference type="GO" id="GO:0006225">
    <property type="term" value="P:UDP biosynthetic process"/>
    <property type="evidence" value="ECO:0007669"/>
    <property type="project" value="TreeGrafter"/>
</dbReference>
<comment type="function">
    <text evidence="11">Catalyzes the reversible phosphorylation of UMP to UDP.</text>
</comment>
<dbReference type="InterPro" id="IPR011817">
    <property type="entry name" value="Uridylate_kinase"/>
</dbReference>
<evidence type="ECO:0000256" key="1">
    <source>
        <dbReference type="ARBA" id="ARBA00004496"/>
    </source>
</evidence>
<comment type="subunit">
    <text evidence="11">Homohexamer.</text>
</comment>
<keyword evidence="4 11" id="KW-0963">Cytoplasm</keyword>
<dbReference type="RefSeq" id="WP_106159513.1">
    <property type="nucleotide sequence ID" value="NZ_PVTT01000001.1"/>
</dbReference>
<feature type="binding site" evidence="11">
    <location>
        <begin position="141"/>
        <end position="148"/>
    </location>
    <ligand>
        <name>UMP</name>
        <dbReference type="ChEBI" id="CHEBI:57865"/>
    </ligand>
</feature>
<comment type="activity regulation">
    <text evidence="11">Allosterically activated by GTP. Inhibited by UTP.</text>
</comment>
<evidence type="ECO:0000259" key="12">
    <source>
        <dbReference type="Pfam" id="PF00696"/>
    </source>
</evidence>
<evidence type="ECO:0000256" key="11">
    <source>
        <dbReference type="HAMAP-Rule" id="MF_01220"/>
    </source>
</evidence>
<dbReference type="GO" id="GO:0005524">
    <property type="term" value="F:ATP binding"/>
    <property type="evidence" value="ECO:0007669"/>
    <property type="project" value="UniProtKB-KW"/>
</dbReference>
<comment type="pathway">
    <text evidence="2 11">Pyrimidine metabolism; CTP biosynthesis via de novo pathway; UDP from UMP (UMPK route): step 1/1.</text>
</comment>
<feature type="domain" description="Aspartate/glutamate/uridylate kinase" evidence="12">
    <location>
        <begin position="14"/>
        <end position="223"/>
    </location>
</feature>
<reference evidence="13 14" key="1">
    <citation type="submission" date="2018-03" db="EMBL/GenBank/DDBJ databases">
        <title>Genomic Encyclopedia of Archaeal and Bacterial Type Strains, Phase II (KMG-II): from individual species to whole genera.</title>
        <authorList>
            <person name="Goeker M."/>
        </authorList>
    </citation>
    <scope>NUCLEOTIDE SEQUENCE [LARGE SCALE GENOMIC DNA]</scope>
    <source>
        <strain evidence="13 14">DSM 29318</strain>
    </source>
</reference>
<dbReference type="EMBL" id="PVTT01000001">
    <property type="protein sequence ID" value="PRY95087.1"/>
    <property type="molecule type" value="Genomic_DNA"/>
</dbReference>
<comment type="caution">
    <text evidence="11">Lacks conserved residue(s) required for the propagation of feature annotation.</text>
</comment>
<dbReference type="Gene3D" id="3.40.1160.10">
    <property type="entry name" value="Acetylglutamate kinase-like"/>
    <property type="match status" value="1"/>
</dbReference>
<keyword evidence="6 11" id="KW-0547">Nucleotide-binding</keyword>
<dbReference type="UniPathway" id="UPA00159">
    <property type="reaction ID" value="UER00275"/>
</dbReference>
<dbReference type="NCBIfam" id="TIGR02075">
    <property type="entry name" value="pyrH_bact"/>
    <property type="match status" value="1"/>
</dbReference>
<keyword evidence="8 11" id="KW-0067">ATP-binding</keyword>
<dbReference type="Proteomes" id="UP000238801">
    <property type="component" value="Unassembled WGS sequence"/>
</dbReference>
<evidence type="ECO:0000256" key="3">
    <source>
        <dbReference type="ARBA" id="ARBA00007614"/>
    </source>
</evidence>
<dbReference type="GO" id="GO:0005829">
    <property type="term" value="C:cytosol"/>
    <property type="evidence" value="ECO:0007669"/>
    <property type="project" value="TreeGrafter"/>
</dbReference>
<evidence type="ECO:0000256" key="9">
    <source>
        <dbReference type="ARBA" id="ARBA00022975"/>
    </source>
</evidence>
<protein>
    <recommendedName>
        <fullName evidence="11">Uridylate kinase</fullName>
        <shortName evidence="11">UK</shortName>
        <ecNumber evidence="11">2.7.4.22</ecNumber>
    </recommendedName>
    <alternativeName>
        <fullName evidence="11">Uridine monophosphate kinase</fullName>
        <shortName evidence="11">UMP kinase</shortName>
        <shortName evidence="11">UMPK</shortName>
    </alternativeName>
</protein>
<dbReference type="InterPro" id="IPR015963">
    <property type="entry name" value="Uridylate_kinase_bac"/>
</dbReference>
<comment type="similarity">
    <text evidence="3 11">Belongs to the UMP kinase family.</text>
</comment>
<evidence type="ECO:0000256" key="8">
    <source>
        <dbReference type="ARBA" id="ARBA00022840"/>
    </source>
</evidence>
<keyword evidence="7 11" id="KW-0418">Kinase</keyword>
<evidence type="ECO:0000256" key="7">
    <source>
        <dbReference type="ARBA" id="ARBA00022777"/>
    </source>
</evidence>
<proteinExistence type="inferred from homology"/>
<name>A0A2T0X832_9RHOB</name>
<dbReference type="GO" id="GO:0044210">
    <property type="term" value="P:'de novo' CTP biosynthetic process"/>
    <property type="evidence" value="ECO:0007669"/>
    <property type="project" value="UniProtKB-UniRule"/>
</dbReference>
<feature type="binding site" evidence="11">
    <location>
        <position position="60"/>
    </location>
    <ligand>
        <name>UMP</name>
        <dbReference type="ChEBI" id="CHEBI:57865"/>
    </ligand>
</feature>
<dbReference type="OrthoDB" id="9807458at2"/>
<feature type="binding site" evidence="11">
    <location>
        <position position="175"/>
    </location>
    <ligand>
        <name>ATP</name>
        <dbReference type="ChEBI" id="CHEBI:30616"/>
    </ligand>
</feature>
<dbReference type="SUPFAM" id="SSF53633">
    <property type="entry name" value="Carbamate kinase-like"/>
    <property type="match status" value="1"/>
</dbReference>
<dbReference type="GO" id="GO:0033862">
    <property type="term" value="F:UMP kinase activity"/>
    <property type="evidence" value="ECO:0007669"/>
    <property type="project" value="UniProtKB-EC"/>
</dbReference>
<evidence type="ECO:0000256" key="4">
    <source>
        <dbReference type="ARBA" id="ARBA00022490"/>
    </source>
</evidence>
<gene>
    <name evidence="11" type="primary">pyrH</name>
    <name evidence="13" type="ORF">BCF33_0700</name>
</gene>
<evidence type="ECO:0000256" key="6">
    <source>
        <dbReference type="ARBA" id="ARBA00022741"/>
    </source>
</evidence>
<keyword evidence="14" id="KW-1185">Reference proteome</keyword>
<evidence type="ECO:0000256" key="2">
    <source>
        <dbReference type="ARBA" id="ARBA00004791"/>
    </source>
</evidence>
<evidence type="ECO:0000313" key="14">
    <source>
        <dbReference type="Proteomes" id="UP000238801"/>
    </source>
</evidence>
<comment type="caution">
    <text evidence="13">The sequence shown here is derived from an EMBL/GenBank/DDBJ whole genome shotgun (WGS) entry which is preliminary data.</text>
</comment>
<evidence type="ECO:0000256" key="10">
    <source>
        <dbReference type="ARBA" id="ARBA00047767"/>
    </source>
</evidence>
<keyword evidence="11" id="KW-0021">Allosteric enzyme</keyword>
<organism evidence="13 14">
    <name type="scientific">Hasllibacter halocynthiae</name>
    <dbReference type="NCBI Taxonomy" id="595589"/>
    <lineage>
        <taxon>Bacteria</taxon>
        <taxon>Pseudomonadati</taxon>
        <taxon>Pseudomonadota</taxon>
        <taxon>Alphaproteobacteria</taxon>
        <taxon>Rhodobacterales</taxon>
        <taxon>Roseobacteraceae</taxon>
        <taxon>Hasllibacter</taxon>
    </lineage>
</organism>
<dbReference type="PIRSF" id="PIRSF005650">
    <property type="entry name" value="Uridylate_kin"/>
    <property type="match status" value="1"/>
</dbReference>
<dbReference type="HAMAP" id="MF_01220_B">
    <property type="entry name" value="PyrH_B"/>
    <property type="match status" value="1"/>
</dbReference>
<dbReference type="InterPro" id="IPR001048">
    <property type="entry name" value="Asp/Glu/Uridylate_kinase"/>
</dbReference>
<keyword evidence="9 11" id="KW-0665">Pyrimidine biosynthesis</keyword>